<dbReference type="PRINTS" id="PR00465">
    <property type="entry name" value="EP450IV"/>
</dbReference>
<gene>
    <name evidence="10" type="ORF">A1O9_12588</name>
</gene>
<dbReference type="PANTHER" id="PTHR24305:SF232">
    <property type="entry name" value="P450, PUTATIVE (EUROFUNG)-RELATED"/>
    <property type="match status" value="1"/>
</dbReference>
<organism evidence="10 11">
    <name type="scientific">Exophiala aquamarina CBS 119918</name>
    <dbReference type="NCBI Taxonomy" id="1182545"/>
    <lineage>
        <taxon>Eukaryota</taxon>
        <taxon>Fungi</taxon>
        <taxon>Dikarya</taxon>
        <taxon>Ascomycota</taxon>
        <taxon>Pezizomycotina</taxon>
        <taxon>Eurotiomycetes</taxon>
        <taxon>Chaetothyriomycetidae</taxon>
        <taxon>Chaetothyriales</taxon>
        <taxon>Herpotrichiellaceae</taxon>
        <taxon>Exophiala</taxon>
    </lineage>
</organism>
<dbReference type="HOGENOM" id="CLU_001570_14_0_1"/>
<dbReference type="CDD" id="cd11060">
    <property type="entry name" value="CYP57A1-like"/>
    <property type="match status" value="1"/>
</dbReference>
<evidence type="ECO:0000313" key="11">
    <source>
        <dbReference type="Proteomes" id="UP000027920"/>
    </source>
</evidence>
<dbReference type="PRINTS" id="PR00385">
    <property type="entry name" value="P450"/>
</dbReference>
<sequence length="530" mass="59825">MTVPYHLLLGVLAVLLVAVSCAKSYRRLKHIPGPTVAAFTDLWRFLDVWKRHHHDTNLRLHKKHGDVVRLGPNYVSISMPDAIESIYGIGKGFSKSHFYSPWQNIINGKRVPSPVFMQDEALHAKVKRPIAPAYQLSKLVEFEPSIDSTTAAFFTRLDSIAARPEAQPLDFGTWIQYFSFDVIGELTFSRRLGFVKHGRDVEGVIASIAQNFDRNSVLGQMPWVDLVTFKNPLYLKFFAKQMPSPIVKFGARRLQERLNPDSKAEKGDVEVTDPELRLKAVSSTELAERDFLSRFLQGKDTHPDVVDDKQVLAYLFLNINAGADTVTTTLRGLFYHLLRNHSTLDVATSELLNAVKQGTMSSPFPTFSEAQKLPYLQAVIKEALRFHPAISLPLERVVSSAGLVLPDESKTFLPPGTIVGINAWVLHRDPRIFGRDAEVWNPQRWIDADTAQLRRMDAHLFSFGAGKRTCLGRHIAMLELNKIVPALLIRYDMRLADPAKEWKLRNSWIVTQSGIEVCLKRRDGTGQKVV</sequence>
<evidence type="ECO:0000256" key="4">
    <source>
        <dbReference type="ARBA" id="ARBA00023002"/>
    </source>
</evidence>
<proteinExistence type="inferred from homology"/>
<dbReference type="GO" id="GO:0004497">
    <property type="term" value="F:monooxygenase activity"/>
    <property type="evidence" value="ECO:0007669"/>
    <property type="project" value="UniProtKB-KW"/>
</dbReference>
<dbReference type="GO" id="GO:0016705">
    <property type="term" value="F:oxidoreductase activity, acting on paired donors, with incorporation or reduction of molecular oxygen"/>
    <property type="evidence" value="ECO:0007669"/>
    <property type="project" value="InterPro"/>
</dbReference>
<dbReference type="VEuPathDB" id="FungiDB:A1O9_12588"/>
<dbReference type="Proteomes" id="UP000027920">
    <property type="component" value="Unassembled WGS sequence"/>
</dbReference>
<dbReference type="EMBL" id="AMGV01000024">
    <property type="protein sequence ID" value="KEF51439.1"/>
    <property type="molecule type" value="Genomic_DNA"/>
</dbReference>
<dbReference type="InterPro" id="IPR017972">
    <property type="entry name" value="Cyt_P450_CS"/>
</dbReference>
<protein>
    <recommendedName>
        <fullName evidence="12">Cytochrome P450 oxidoreductase</fullName>
    </recommendedName>
</protein>
<dbReference type="SUPFAM" id="SSF48264">
    <property type="entry name" value="Cytochrome P450"/>
    <property type="match status" value="1"/>
</dbReference>
<keyword evidence="9" id="KW-0732">Signal</keyword>
<evidence type="ECO:0000256" key="1">
    <source>
        <dbReference type="ARBA" id="ARBA00001971"/>
    </source>
</evidence>
<dbReference type="STRING" id="1182545.A0A072NU97"/>
<evidence type="ECO:0000313" key="10">
    <source>
        <dbReference type="EMBL" id="KEF51439.1"/>
    </source>
</evidence>
<dbReference type="PANTHER" id="PTHR24305">
    <property type="entry name" value="CYTOCHROME P450"/>
    <property type="match status" value="1"/>
</dbReference>
<evidence type="ECO:0000256" key="2">
    <source>
        <dbReference type="ARBA" id="ARBA00010617"/>
    </source>
</evidence>
<evidence type="ECO:0000256" key="6">
    <source>
        <dbReference type="ARBA" id="ARBA00023033"/>
    </source>
</evidence>
<keyword evidence="7 8" id="KW-0349">Heme</keyword>
<comment type="cofactor">
    <cofactor evidence="1 7">
        <name>heme</name>
        <dbReference type="ChEBI" id="CHEBI:30413"/>
    </cofactor>
</comment>
<evidence type="ECO:0000256" key="9">
    <source>
        <dbReference type="SAM" id="SignalP"/>
    </source>
</evidence>
<dbReference type="FunFam" id="1.10.630.10:FF:000050">
    <property type="entry name" value="Cytochrome P450 monooxygenase"/>
    <property type="match status" value="1"/>
</dbReference>
<comment type="similarity">
    <text evidence="2 8">Belongs to the cytochrome P450 family.</text>
</comment>
<dbReference type="RefSeq" id="XP_013254029.1">
    <property type="nucleotide sequence ID" value="XM_013398575.1"/>
</dbReference>
<evidence type="ECO:0000256" key="3">
    <source>
        <dbReference type="ARBA" id="ARBA00022723"/>
    </source>
</evidence>
<dbReference type="AlphaFoldDB" id="A0A072NU97"/>
<dbReference type="InterPro" id="IPR050121">
    <property type="entry name" value="Cytochrome_P450_monoxygenase"/>
</dbReference>
<dbReference type="InterPro" id="IPR036396">
    <property type="entry name" value="Cyt_P450_sf"/>
</dbReference>
<dbReference type="OrthoDB" id="3934656at2759"/>
<evidence type="ECO:0000256" key="7">
    <source>
        <dbReference type="PIRSR" id="PIRSR602403-1"/>
    </source>
</evidence>
<dbReference type="InterPro" id="IPR002403">
    <property type="entry name" value="Cyt_P450_E_grp-IV"/>
</dbReference>
<feature type="chain" id="PRO_5001681016" description="Cytochrome P450 oxidoreductase" evidence="9">
    <location>
        <begin position="23"/>
        <end position="530"/>
    </location>
</feature>
<dbReference type="Pfam" id="PF00067">
    <property type="entry name" value="p450"/>
    <property type="match status" value="1"/>
</dbReference>
<dbReference type="GeneID" id="25287482"/>
<keyword evidence="5 7" id="KW-0408">Iron</keyword>
<keyword evidence="3 7" id="KW-0479">Metal-binding</keyword>
<comment type="caution">
    <text evidence="10">The sequence shown here is derived from an EMBL/GenBank/DDBJ whole genome shotgun (WGS) entry which is preliminary data.</text>
</comment>
<evidence type="ECO:0008006" key="12">
    <source>
        <dbReference type="Google" id="ProtNLM"/>
    </source>
</evidence>
<dbReference type="InterPro" id="IPR001128">
    <property type="entry name" value="Cyt_P450"/>
</dbReference>
<feature type="signal peptide" evidence="9">
    <location>
        <begin position="1"/>
        <end position="22"/>
    </location>
</feature>
<name>A0A072NU97_9EURO</name>
<keyword evidence="11" id="KW-1185">Reference proteome</keyword>
<reference evidence="10 11" key="1">
    <citation type="submission" date="2013-03" db="EMBL/GenBank/DDBJ databases">
        <title>The Genome Sequence of Exophiala aquamarina CBS 119918.</title>
        <authorList>
            <consortium name="The Broad Institute Genomics Platform"/>
            <person name="Cuomo C."/>
            <person name="de Hoog S."/>
            <person name="Gorbushina A."/>
            <person name="Walker B."/>
            <person name="Young S.K."/>
            <person name="Zeng Q."/>
            <person name="Gargeya S."/>
            <person name="Fitzgerald M."/>
            <person name="Haas B."/>
            <person name="Abouelleil A."/>
            <person name="Allen A.W."/>
            <person name="Alvarado L."/>
            <person name="Arachchi H.M."/>
            <person name="Berlin A.M."/>
            <person name="Chapman S.B."/>
            <person name="Gainer-Dewar J."/>
            <person name="Goldberg J."/>
            <person name="Griggs A."/>
            <person name="Gujja S."/>
            <person name="Hansen M."/>
            <person name="Howarth C."/>
            <person name="Imamovic A."/>
            <person name="Ireland A."/>
            <person name="Larimer J."/>
            <person name="McCowan C."/>
            <person name="Murphy C."/>
            <person name="Pearson M."/>
            <person name="Poon T.W."/>
            <person name="Priest M."/>
            <person name="Roberts A."/>
            <person name="Saif S."/>
            <person name="Shea T."/>
            <person name="Sisk P."/>
            <person name="Sykes S."/>
            <person name="Wortman J."/>
            <person name="Nusbaum C."/>
            <person name="Birren B."/>
        </authorList>
    </citation>
    <scope>NUCLEOTIDE SEQUENCE [LARGE SCALE GENOMIC DNA]</scope>
    <source>
        <strain evidence="10 11">CBS 119918</strain>
    </source>
</reference>
<keyword evidence="6 8" id="KW-0503">Monooxygenase</keyword>
<evidence type="ECO:0000256" key="5">
    <source>
        <dbReference type="ARBA" id="ARBA00023004"/>
    </source>
</evidence>
<dbReference type="Gene3D" id="1.10.630.10">
    <property type="entry name" value="Cytochrome P450"/>
    <property type="match status" value="1"/>
</dbReference>
<dbReference type="PROSITE" id="PS00086">
    <property type="entry name" value="CYTOCHROME_P450"/>
    <property type="match status" value="1"/>
</dbReference>
<dbReference type="GO" id="GO:0020037">
    <property type="term" value="F:heme binding"/>
    <property type="evidence" value="ECO:0007669"/>
    <property type="project" value="InterPro"/>
</dbReference>
<feature type="binding site" description="axial binding residue" evidence="7">
    <location>
        <position position="470"/>
    </location>
    <ligand>
        <name>heme</name>
        <dbReference type="ChEBI" id="CHEBI:30413"/>
    </ligand>
    <ligandPart>
        <name>Fe</name>
        <dbReference type="ChEBI" id="CHEBI:18248"/>
    </ligandPart>
</feature>
<keyword evidence="4 8" id="KW-0560">Oxidoreductase</keyword>
<dbReference type="GO" id="GO:0005506">
    <property type="term" value="F:iron ion binding"/>
    <property type="evidence" value="ECO:0007669"/>
    <property type="project" value="InterPro"/>
</dbReference>
<accession>A0A072NU97</accession>
<evidence type="ECO:0000256" key="8">
    <source>
        <dbReference type="RuleBase" id="RU000461"/>
    </source>
</evidence>